<dbReference type="InterPro" id="IPR024455">
    <property type="entry name" value="Phage_capsid"/>
</dbReference>
<evidence type="ECO:0000313" key="4">
    <source>
        <dbReference type="Proteomes" id="UP000818266"/>
    </source>
</evidence>
<proteinExistence type="predicted"/>
<organism evidence="3 4">
    <name type="scientific">Microcella pacifica</name>
    <dbReference type="NCBI Taxonomy" id="2591847"/>
    <lineage>
        <taxon>Bacteria</taxon>
        <taxon>Bacillati</taxon>
        <taxon>Actinomycetota</taxon>
        <taxon>Actinomycetes</taxon>
        <taxon>Micrococcales</taxon>
        <taxon>Microbacteriaceae</taxon>
        <taxon>Microcella</taxon>
    </lineage>
</organism>
<gene>
    <name evidence="3" type="ORF">FK219_003115</name>
</gene>
<evidence type="ECO:0000259" key="2">
    <source>
        <dbReference type="Pfam" id="PF05065"/>
    </source>
</evidence>
<keyword evidence="4" id="KW-1185">Reference proteome</keyword>
<dbReference type="EMBL" id="VIKT02000004">
    <property type="protein sequence ID" value="NHF62239.1"/>
    <property type="molecule type" value="Genomic_DNA"/>
</dbReference>
<dbReference type="Pfam" id="PF05065">
    <property type="entry name" value="Phage_capsid"/>
    <property type="match status" value="1"/>
</dbReference>
<dbReference type="OrthoDB" id="9806592at2"/>
<comment type="caution">
    <text evidence="3">The sequence shown here is derived from an EMBL/GenBank/DDBJ whole genome shotgun (WGS) entry which is preliminary data.</text>
</comment>
<dbReference type="Proteomes" id="UP000818266">
    <property type="component" value="Unassembled WGS sequence"/>
</dbReference>
<dbReference type="Gene3D" id="3.30.2400.10">
    <property type="entry name" value="Major capsid protein gp5"/>
    <property type="match status" value="1"/>
</dbReference>
<dbReference type="NCBIfam" id="TIGR01554">
    <property type="entry name" value="major_cap_HK97"/>
    <property type="match status" value="1"/>
</dbReference>
<comment type="subcellular location">
    <subcellularLocation>
        <location evidence="1">Virion</location>
    </subcellularLocation>
</comment>
<protein>
    <submittedName>
        <fullName evidence="3">Phage major capsid protein</fullName>
    </submittedName>
</protein>
<feature type="domain" description="Phage capsid-like C-terminal" evidence="2">
    <location>
        <begin position="127"/>
        <end position="399"/>
    </location>
</feature>
<dbReference type="AlphaFoldDB" id="A0A9E5MJT0"/>
<evidence type="ECO:0000256" key="1">
    <source>
        <dbReference type="ARBA" id="ARBA00004328"/>
    </source>
</evidence>
<reference evidence="3 4" key="2">
    <citation type="submission" date="2020-03" db="EMBL/GenBank/DDBJ databases">
        <title>Chryseoglobus sp. isolated from a deep-sea seamount.</title>
        <authorList>
            <person name="Zhang D.-C."/>
        </authorList>
    </citation>
    <scope>NUCLEOTIDE SEQUENCE [LARGE SCALE GENOMIC DNA]</scope>
    <source>
        <strain evidence="3 4">KN1116</strain>
    </source>
</reference>
<reference evidence="3 4" key="1">
    <citation type="submission" date="2019-06" db="EMBL/GenBank/DDBJ databases">
        <authorList>
            <person name="De-Chao Zhang Q."/>
        </authorList>
    </citation>
    <scope>NUCLEOTIDE SEQUENCE [LARGE SCALE GENOMIC DNA]</scope>
    <source>
        <strain evidence="3 4">KN1116</strain>
    </source>
</reference>
<dbReference type="SUPFAM" id="SSF56563">
    <property type="entry name" value="Major capsid protein gp5"/>
    <property type="match status" value="1"/>
</dbReference>
<evidence type="ECO:0000313" key="3">
    <source>
        <dbReference type="EMBL" id="NHF62239.1"/>
    </source>
</evidence>
<name>A0A9E5MJT0_9MICO</name>
<sequence length="405" mass="43319">MAIIMENLKRLLDERANAWETEGKPLTDIASERAFTAEEQEKFDRASEAFDGYTQRIKALELTVEQERAVKDFGDMLKSDEQVRKAMFSELRSVLVQRANVSADMEFTGRDLNAALRNLSVGTDSAGGNTAAPDFLAELIRPLRNFSSVLGAGARIITTANGNDLTMPSLATPGAAAVATEGNTIGGTDATFAQKVLKAYKFGQYMGISRELMDDSAIDIEALVIALIGENIGALLGQKLAVGAGTTETAGLFTAATVGKTGAVGASGAFTFDDIIDVEYSIPAPYRANASWLFADGAIKDARKLKDGNDQYLWQPSTQAGQPDRLNGKPLFSDAYVADPANGARSFGFGDVSRYWVRFVNSMRIERSEHALFGSDQVAFRGVLRADGILTDASAFKVFAGGAAS</sequence>
<dbReference type="RefSeq" id="WP_152582980.1">
    <property type="nucleotide sequence ID" value="NZ_VIKT02000004.1"/>
</dbReference>
<dbReference type="Gene3D" id="3.30.2320.10">
    <property type="entry name" value="hypothetical protein PF0899 domain"/>
    <property type="match status" value="1"/>
</dbReference>
<dbReference type="InterPro" id="IPR054612">
    <property type="entry name" value="Phage_capsid-like_C"/>
</dbReference>
<accession>A0A9E5MJT0</accession>